<dbReference type="FunFam" id="3.90.950.10:FF:000001">
    <property type="entry name" value="dITP/XTP pyrophosphatase"/>
    <property type="match status" value="1"/>
</dbReference>
<dbReference type="GO" id="GO:0036220">
    <property type="term" value="F:ITP diphosphatase activity"/>
    <property type="evidence" value="ECO:0007669"/>
    <property type="project" value="UniProtKB-EC"/>
</dbReference>
<evidence type="ECO:0000256" key="1">
    <source>
        <dbReference type="ARBA" id="ARBA00001946"/>
    </source>
</evidence>
<evidence type="ECO:0000256" key="14">
    <source>
        <dbReference type="ARBA" id="ARBA00078805"/>
    </source>
</evidence>
<name>A0A6J5ZNU6_9ZZZZ</name>
<evidence type="ECO:0000256" key="11">
    <source>
        <dbReference type="ARBA" id="ARBA00066468"/>
    </source>
</evidence>
<dbReference type="GO" id="GO:0046872">
    <property type="term" value="F:metal ion binding"/>
    <property type="evidence" value="ECO:0007669"/>
    <property type="project" value="UniProtKB-KW"/>
</dbReference>
<dbReference type="Gene3D" id="3.90.950.10">
    <property type="match status" value="1"/>
</dbReference>
<dbReference type="GO" id="GO:0000166">
    <property type="term" value="F:nucleotide binding"/>
    <property type="evidence" value="ECO:0007669"/>
    <property type="project" value="UniProtKB-KW"/>
</dbReference>
<dbReference type="GO" id="GO:0009146">
    <property type="term" value="P:purine nucleoside triphosphate catabolic process"/>
    <property type="evidence" value="ECO:0007669"/>
    <property type="project" value="UniProtKB-ARBA"/>
</dbReference>
<protein>
    <recommendedName>
        <fullName evidence="12">dITP/XTP pyrophosphatase</fullName>
        <ecNumber evidence="11">3.6.1.66</ecNumber>
    </recommendedName>
    <alternativeName>
        <fullName evidence="13">Non-canonical purine NTP pyrophosphatase</fullName>
    </alternativeName>
    <alternativeName>
        <fullName evidence="14">Non-standard purine NTP pyrophosphatase</fullName>
    </alternativeName>
    <alternativeName>
        <fullName evidence="16">Nucleoside-triphosphate diphosphatase</fullName>
    </alternativeName>
    <alternativeName>
        <fullName evidence="15">Nucleoside-triphosphate pyrophosphatase</fullName>
    </alternativeName>
</protein>
<keyword evidence="7" id="KW-0460">Magnesium</keyword>
<keyword evidence="5" id="KW-0547">Nucleotide-binding</keyword>
<comment type="catalytic activity">
    <reaction evidence="9">
        <text>dITP + H2O = dIMP + diphosphate + H(+)</text>
        <dbReference type="Rhea" id="RHEA:28342"/>
        <dbReference type="ChEBI" id="CHEBI:15377"/>
        <dbReference type="ChEBI" id="CHEBI:15378"/>
        <dbReference type="ChEBI" id="CHEBI:33019"/>
        <dbReference type="ChEBI" id="CHEBI:61194"/>
        <dbReference type="ChEBI" id="CHEBI:61382"/>
        <dbReference type="EC" id="3.6.1.66"/>
    </reaction>
</comment>
<dbReference type="AlphaFoldDB" id="A0A6J5ZNU6"/>
<evidence type="ECO:0000256" key="8">
    <source>
        <dbReference type="ARBA" id="ARBA00023080"/>
    </source>
</evidence>
<dbReference type="GO" id="GO:0017111">
    <property type="term" value="F:ribonucleoside triphosphate phosphatase activity"/>
    <property type="evidence" value="ECO:0007669"/>
    <property type="project" value="InterPro"/>
</dbReference>
<evidence type="ECO:0000256" key="7">
    <source>
        <dbReference type="ARBA" id="ARBA00022842"/>
    </source>
</evidence>
<dbReference type="Pfam" id="PF01725">
    <property type="entry name" value="Ham1p_like"/>
    <property type="match status" value="1"/>
</dbReference>
<dbReference type="GO" id="GO:0009117">
    <property type="term" value="P:nucleotide metabolic process"/>
    <property type="evidence" value="ECO:0007669"/>
    <property type="project" value="UniProtKB-KW"/>
</dbReference>
<evidence type="ECO:0000256" key="10">
    <source>
        <dbReference type="ARBA" id="ARBA00052017"/>
    </source>
</evidence>
<dbReference type="InterPro" id="IPR020922">
    <property type="entry name" value="dITP/XTP_pyrophosphatase"/>
</dbReference>
<dbReference type="GO" id="GO:0035870">
    <property type="term" value="F:dITP diphosphatase activity"/>
    <property type="evidence" value="ECO:0007669"/>
    <property type="project" value="UniProtKB-ARBA"/>
</dbReference>
<dbReference type="InterPro" id="IPR002637">
    <property type="entry name" value="RdgB/HAM1"/>
</dbReference>
<keyword evidence="6" id="KW-0378">Hydrolase</keyword>
<dbReference type="PANTHER" id="PTHR11067">
    <property type="entry name" value="INOSINE TRIPHOSPHATE PYROPHOSPHATASE/HAM1 PROTEIN"/>
    <property type="match status" value="1"/>
</dbReference>
<gene>
    <name evidence="18" type="ORF">UFOPK3547_00923</name>
</gene>
<comment type="subunit">
    <text evidence="3">Homodimer.</text>
</comment>
<comment type="catalytic activity">
    <reaction evidence="10">
        <text>XTP + H2O = XMP + diphosphate + H(+)</text>
        <dbReference type="Rhea" id="RHEA:28610"/>
        <dbReference type="ChEBI" id="CHEBI:15377"/>
        <dbReference type="ChEBI" id="CHEBI:15378"/>
        <dbReference type="ChEBI" id="CHEBI:33019"/>
        <dbReference type="ChEBI" id="CHEBI:57464"/>
        <dbReference type="ChEBI" id="CHEBI:61314"/>
        <dbReference type="EC" id="3.6.1.66"/>
    </reaction>
</comment>
<accession>A0A6J5ZNU6</accession>
<keyword evidence="8" id="KW-0546">Nucleotide metabolism</keyword>
<evidence type="ECO:0000256" key="2">
    <source>
        <dbReference type="ARBA" id="ARBA00008023"/>
    </source>
</evidence>
<evidence type="ECO:0000256" key="13">
    <source>
        <dbReference type="ARBA" id="ARBA00075987"/>
    </source>
</evidence>
<comment type="similarity">
    <text evidence="2">Belongs to the HAM1 NTPase family.</text>
</comment>
<evidence type="ECO:0000313" key="18">
    <source>
        <dbReference type="EMBL" id="CAB4344354.1"/>
    </source>
</evidence>
<evidence type="ECO:0000256" key="15">
    <source>
        <dbReference type="ARBA" id="ARBA00083186"/>
    </source>
</evidence>
<dbReference type="HAMAP" id="MF_01405">
    <property type="entry name" value="Non_canon_purine_NTPase"/>
    <property type="match status" value="1"/>
</dbReference>
<evidence type="ECO:0000256" key="5">
    <source>
        <dbReference type="ARBA" id="ARBA00022741"/>
    </source>
</evidence>
<evidence type="ECO:0000256" key="3">
    <source>
        <dbReference type="ARBA" id="ARBA00011738"/>
    </source>
</evidence>
<dbReference type="GO" id="GO:0005829">
    <property type="term" value="C:cytosol"/>
    <property type="evidence" value="ECO:0007669"/>
    <property type="project" value="TreeGrafter"/>
</dbReference>
<dbReference type="NCBIfam" id="TIGR00042">
    <property type="entry name" value="RdgB/HAM1 family non-canonical purine NTP pyrophosphatase"/>
    <property type="match status" value="1"/>
</dbReference>
<evidence type="ECO:0000256" key="6">
    <source>
        <dbReference type="ARBA" id="ARBA00022801"/>
    </source>
</evidence>
<dbReference type="InterPro" id="IPR029001">
    <property type="entry name" value="ITPase-like_fam"/>
</dbReference>
<dbReference type="EC" id="3.6.1.66" evidence="11"/>
<reference evidence="18" key="1">
    <citation type="submission" date="2020-05" db="EMBL/GenBank/DDBJ databases">
        <authorList>
            <person name="Chiriac C."/>
            <person name="Salcher M."/>
            <person name="Ghai R."/>
            <person name="Kavagutti S V."/>
        </authorList>
    </citation>
    <scope>NUCLEOTIDE SEQUENCE</scope>
</reference>
<feature type="region of interest" description="Disordered" evidence="17">
    <location>
        <begin position="129"/>
        <end position="158"/>
    </location>
</feature>
<dbReference type="GO" id="GO:0036222">
    <property type="term" value="F:XTP diphosphatase activity"/>
    <property type="evidence" value="ECO:0007669"/>
    <property type="project" value="UniProtKB-ARBA"/>
</dbReference>
<evidence type="ECO:0000256" key="17">
    <source>
        <dbReference type="SAM" id="MobiDB-lite"/>
    </source>
</evidence>
<proteinExistence type="inferred from homology"/>
<evidence type="ECO:0000256" key="4">
    <source>
        <dbReference type="ARBA" id="ARBA00022723"/>
    </source>
</evidence>
<sequence>MRLTLATHNSHKLSEFERLLPGCELVALPQGSDPPVEDGSTFAANALIKARAGAATSSAATIADDSGICVAALDGAPGVLSARWAGEGCDDAANLERLIELTEPGDRLEYRCVIAYCDPESGLELTFEGSCEGSRAPEPRGDGGFGYDPAFEPDEFPGRTMAELSAAEKDSISHRGRAAEAFRSWLTSQ</sequence>
<comment type="cofactor">
    <cofactor evidence="1">
        <name>Mg(2+)</name>
        <dbReference type="ChEBI" id="CHEBI:18420"/>
    </cofactor>
</comment>
<dbReference type="PANTHER" id="PTHR11067:SF9">
    <property type="entry name" value="INOSINE TRIPHOSPHATE PYROPHOSPHATASE"/>
    <property type="match status" value="1"/>
</dbReference>
<dbReference type="SUPFAM" id="SSF52972">
    <property type="entry name" value="ITPase-like"/>
    <property type="match status" value="1"/>
</dbReference>
<dbReference type="EMBL" id="CAESAN010000068">
    <property type="protein sequence ID" value="CAB4344354.1"/>
    <property type="molecule type" value="Genomic_DNA"/>
</dbReference>
<evidence type="ECO:0000256" key="9">
    <source>
        <dbReference type="ARBA" id="ARBA00051875"/>
    </source>
</evidence>
<evidence type="ECO:0000256" key="12">
    <source>
        <dbReference type="ARBA" id="ARBA00071289"/>
    </source>
</evidence>
<evidence type="ECO:0000256" key="16">
    <source>
        <dbReference type="ARBA" id="ARBA00083635"/>
    </source>
</evidence>
<organism evidence="18">
    <name type="scientific">freshwater metagenome</name>
    <dbReference type="NCBI Taxonomy" id="449393"/>
    <lineage>
        <taxon>unclassified sequences</taxon>
        <taxon>metagenomes</taxon>
        <taxon>ecological metagenomes</taxon>
    </lineage>
</organism>
<keyword evidence="4" id="KW-0479">Metal-binding</keyword>
<dbReference type="CDD" id="cd00515">
    <property type="entry name" value="HAM1"/>
    <property type="match status" value="1"/>
</dbReference>